<dbReference type="InterPro" id="IPR029058">
    <property type="entry name" value="AB_hydrolase_fold"/>
</dbReference>
<dbReference type="AlphaFoldDB" id="A0A1G2PUY6"/>
<evidence type="ECO:0000313" key="1">
    <source>
        <dbReference type="EMBL" id="OHA52138.1"/>
    </source>
</evidence>
<evidence type="ECO:0000313" key="2">
    <source>
        <dbReference type="Proteomes" id="UP000176951"/>
    </source>
</evidence>
<dbReference type="Gene3D" id="3.40.50.1820">
    <property type="entry name" value="alpha/beta hydrolase"/>
    <property type="match status" value="1"/>
</dbReference>
<dbReference type="PANTHER" id="PTHR15394">
    <property type="entry name" value="SERINE HYDROLASE RBBP9"/>
    <property type="match status" value="1"/>
</dbReference>
<protein>
    <recommendedName>
        <fullName evidence="3">Alpha/beta hydrolase</fullName>
    </recommendedName>
</protein>
<gene>
    <name evidence="1" type="ORF">A3A97_04480</name>
</gene>
<accession>A0A1G2PUY6</accession>
<dbReference type="SUPFAM" id="SSF53474">
    <property type="entry name" value="alpha/beta-Hydrolases"/>
    <property type="match status" value="1"/>
</dbReference>
<dbReference type="InterPro" id="IPR010662">
    <property type="entry name" value="RBBP9/YdeN"/>
</dbReference>
<name>A0A1G2PUY6_9BACT</name>
<dbReference type="GO" id="GO:0016787">
    <property type="term" value="F:hydrolase activity"/>
    <property type="evidence" value="ECO:0007669"/>
    <property type="project" value="InterPro"/>
</dbReference>
<dbReference type="EMBL" id="MHSW01000012">
    <property type="protein sequence ID" value="OHA52138.1"/>
    <property type="molecule type" value="Genomic_DNA"/>
</dbReference>
<dbReference type="Proteomes" id="UP000176951">
    <property type="component" value="Unassembled WGS sequence"/>
</dbReference>
<evidence type="ECO:0008006" key="3">
    <source>
        <dbReference type="Google" id="ProtNLM"/>
    </source>
</evidence>
<reference evidence="1 2" key="1">
    <citation type="journal article" date="2016" name="Nat. Commun.">
        <title>Thousands of microbial genomes shed light on interconnected biogeochemical processes in an aquifer system.</title>
        <authorList>
            <person name="Anantharaman K."/>
            <person name="Brown C.T."/>
            <person name="Hug L.A."/>
            <person name="Sharon I."/>
            <person name="Castelle C.J."/>
            <person name="Probst A.J."/>
            <person name="Thomas B.C."/>
            <person name="Singh A."/>
            <person name="Wilkins M.J."/>
            <person name="Karaoz U."/>
            <person name="Brodie E.L."/>
            <person name="Williams K.H."/>
            <person name="Hubbard S.S."/>
            <person name="Banfield J.F."/>
        </authorList>
    </citation>
    <scope>NUCLEOTIDE SEQUENCE [LARGE SCALE GENOMIC DNA]</scope>
</reference>
<dbReference type="Pfam" id="PF06821">
    <property type="entry name" value="Ser_hydrolase"/>
    <property type="match status" value="1"/>
</dbReference>
<proteinExistence type="predicted"/>
<dbReference type="PANTHER" id="PTHR15394:SF3">
    <property type="entry name" value="SERINE HYDROLASE RBBP9"/>
    <property type="match status" value="1"/>
</dbReference>
<organism evidence="1 2">
    <name type="scientific">Candidatus Terrybacteria bacterium RIFCSPLOWO2_01_FULL_40_23</name>
    <dbReference type="NCBI Taxonomy" id="1802366"/>
    <lineage>
        <taxon>Bacteria</taxon>
        <taxon>Candidatus Terryibacteriota</taxon>
    </lineage>
</organism>
<sequence>MTTAIIIHGYNDKSEYLDANRPAASNDHWIPWLQRQLLLSGIEAQTPEMPGFYEPNYGGWKKMLERFEPGENTILVGHSCGGGFLVRWLSENDRRVGKVVLVAPWLDPEHMIDENFFKFEIDTNISSKTAGLVVMYSTDDSSDVLKSIEILKLKLKDARFQEFNGKGHFVLDSLKTEKFPELLAAILD</sequence>
<comment type="caution">
    <text evidence="1">The sequence shown here is derived from an EMBL/GenBank/DDBJ whole genome shotgun (WGS) entry which is preliminary data.</text>
</comment>